<name>A0A1I0NJP8_9EURY</name>
<accession>A0A1I0NJP8</accession>
<evidence type="ECO:0000313" key="1">
    <source>
        <dbReference type="EMBL" id="SEW01394.1"/>
    </source>
</evidence>
<organism evidence="1 2">
    <name type="scientific">Natrinema salifodinae</name>
    <dbReference type="NCBI Taxonomy" id="1202768"/>
    <lineage>
        <taxon>Archaea</taxon>
        <taxon>Methanobacteriati</taxon>
        <taxon>Methanobacteriota</taxon>
        <taxon>Stenosarchaea group</taxon>
        <taxon>Halobacteria</taxon>
        <taxon>Halobacteriales</taxon>
        <taxon>Natrialbaceae</taxon>
        <taxon>Natrinema</taxon>
    </lineage>
</organism>
<dbReference type="STRING" id="1202768.SAMN05216285_1787"/>
<keyword evidence="2" id="KW-1185">Reference proteome</keyword>
<dbReference type="AlphaFoldDB" id="A0A1I0NJP8"/>
<dbReference type="Proteomes" id="UP000183275">
    <property type="component" value="Unassembled WGS sequence"/>
</dbReference>
<gene>
    <name evidence="1" type="ORF">SAMN05216285_1787</name>
</gene>
<protein>
    <submittedName>
        <fullName evidence="1">Uncharacterized protein</fullName>
    </submittedName>
</protein>
<sequence>MEETMFLAAFTRLVGRRPSADRGRYRPHSFEPRIGSATVDCGFRTAPSAAEPGDGDCDRAVRAGGGVG</sequence>
<evidence type="ECO:0000313" key="2">
    <source>
        <dbReference type="Proteomes" id="UP000183275"/>
    </source>
</evidence>
<dbReference type="EMBL" id="FOIS01000002">
    <property type="protein sequence ID" value="SEW01394.1"/>
    <property type="molecule type" value="Genomic_DNA"/>
</dbReference>
<reference evidence="2" key="1">
    <citation type="submission" date="2016-10" db="EMBL/GenBank/DDBJ databases">
        <authorList>
            <person name="Varghese N."/>
        </authorList>
    </citation>
    <scope>NUCLEOTIDE SEQUENCE [LARGE SCALE GENOMIC DNA]</scope>
    <source>
        <strain evidence="2">CGMCC 1.12284</strain>
    </source>
</reference>
<proteinExistence type="predicted"/>